<keyword evidence="5" id="KW-1185">Reference proteome</keyword>
<evidence type="ECO:0000313" key="4">
    <source>
        <dbReference type="EMBL" id="CCM00498.1"/>
    </source>
</evidence>
<dbReference type="EMBL" id="HE796987">
    <property type="protein sequence ID" value="CCM00498.1"/>
    <property type="molecule type" value="Genomic_DNA"/>
</dbReference>
<evidence type="ECO:0000256" key="1">
    <source>
        <dbReference type="ARBA" id="ARBA00006484"/>
    </source>
</evidence>
<dbReference type="Pfam" id="PF00106">
    <property type="entry name" value="adh_short"/>
    <property type="match status" value="1"/>
</dbReference>
<dbReference type="InterPro" id="IPR051019">
    <property type="entry name" value="VLCFA-Steroid_DH"/>
</dbReference>
<dbReference type="GeneID" id="24095409"/>
<dbReference type="InterPro" id="IPR036291">
    <property type="entry name" value="NAD(P)-bd_dom_sf"/>
</dbReference>
<dbReference type="GO" id="GO:0005783">
    <property type="term" value="C:endoplasmic reticulum"/>
    <property type="evidence" value="ECO:0007669"/>
    <property type="project" value="TreeGrafter"/>
</dbReference>
<dbReference type="InParanoid" id="J4G1T2"/>
<evidence type="ECO:0008006" key="6">
    <source>
        <dbReference type="Google" id="ProtNLM"/>
    </source>
</evidence>
<protein>
    <recommendedName>
        <fullName evidence="6">NAD(P)-binding protein</fullName>
    </recommendedName>
</protein>
<dbReference type="SUPFAM" id="SSF51735">
    <property type="entry name" value="NAD(P)-binding Rossmann-fold domains"/>
    <property type="match status" value="1"/>
</dbReference>
<gene>
    <name evidence="4" type="ORF">FIBRA_02532</name>
</gene>
<dbReference type="PANTHER" id="PTHR43899">
    <property type="entry name" value="RH59310P"/>
    <property type="match status" value="1"/>
</dbReference>
<accession>J4G1T2</accession>
<dbReference type="OrthoDB" id="47007at2759"/>
<evidence type="ECO:0000256" key="2">
    <source>
        <dbReference type="ARBA" id="ARBA00023002"/>
    </source>
</evidence>
<dbReference type="HOGENOM" id="CLU_010194_38_2_1"/>
<dbReference type="InterPro" id="IPR002347">
    <property type="entry name" value="SDR_fam"/>
</dbReference>
<organism evidence="4 5">
    <name type="scientific">Fibroporia radiculosa</name>
    <dbReference type="NCBI Taxonomy" id="599839"/>
    <lineage>
        <taxon>Eukaryota</taxon>
        <taxon>Fungi</taxon>
        <taxon>Dikarya</taxon>
        <taxon>Basidiomycota</taxon>
        <taxon>Agaricomycotina</taxon>
        <taxon>Agaricomycetes</taxon>
        <taxon>Polyporales</taxon>
        <taxon>Fibroporiaceae</taxon>
        <taxon>Fibroporia</taxon>
    </lineage>
</organism>
<proteinExistence type="inferred from homology"/>
<keyword evidence="3" id="KW-0472">Membrane</keyword>
<sequence>MVCATHALAAVGAIALAPQIVRFASFVWLYLIRPSTVRRYHHGPPAYALVTGASDGIGKAVAQELSRKGFNVIIHGRNEEKVRKVAEEIRSCSSRDVRYFIADAAQPGHDFLHMIEPLSNLNITVVIHNVGGAQITDRKLDGFDESELLGLVQWNSLFPLLLTRALLPQLRSSAKTGPVMVQFVGSHVGDHSPPRLPVYAGTKAFLRALSRGLDTDERVWGADTGVRFAYLVVGSVCSSTNRTGVRETLSMPSTERFGRALVSQIGCGRRRYAPYMPHAIIQWVMDILGERLVDKLGALVIRRIVAAEEKDK</sequence>
<dbReference type="Proteomes" id="UP000006352">
    <property type="component" value="Unassembled WGS sequence"/>
</dbReference>
<keyword evidence="3" id="KW-0812">Transmembrane</keyword>
<dbReference type="PANTHER" id="PTHR43899:SF13">
    <property type="entry name" value="RH59310P"/>
    <property type="match status" value="1"/>
</dbReference>
<keyword evidence="2" id="KW-0560">Oxidoreductase</keyword>
<reference evidence="4 5" key="1">
    <citation type="journal article" date="2012" name="Appl. Environ. Microbiol.">
        <title>Short-read sequencing for genomic analysis of the brown rot fungus Fibroporia radiculosa.</title>
        <authorList>
            <person name="Tang J.D."/>
            <person name="Perkins A.D."/>
            <person name="Sonstegard T.S."/>
            <person name="Schroeder S.G."/>
            <person name="Burgess S.C."/>
            <person name="Diehl S.V."/>
        </authorList>
    </citation>
    <scope>NUCLEOTIDE SEQUENCE [LARGE SCALE GENOMIC DNA]</scope>
    <source>
        <strain evidence="4 5">TFFH 294</strain>
    </source>
</reference>
<keyword evidence="3" id="KW-1133">Transmembrane helix</keyword>
<comment type="similarity">
    <text evidence="1">Belongs to the short-chain dehydrogenases/reductases (SDR) family.</text>
</comment>
<feature type="transmembrane region" description="Helical" evidence="3">
    <location>
        <begin position="6"/>
        <end position="31"/>
    </location>
</feature>
<dbReference type="PRINTS" id="PR00081">
    <property type="entry name" value="GDHRDH"/>
</dbReference>
<name>J4G1T2_9APHY</name>
<dbReference type="STRING" id="599839.J4G1T2"/>
<evidence type="ECO:0000313" key="5">
    <source>
        <dbReference type="Proteomes" id="UP000006352"/>
    </source>
</evidence>
<dbReference type="GO" id="GO:0016491">
    <property type="term" value="F:oxidoreductase activity"/>
    <property type="evidence" value="ECO:0007669"/>
    <property type="project" value="UniProtKB-KW"/>
</dbReference>
<dbReference type="RefSeq" id="XP_012179781.1">
    <property type="nucleotide sequence ID" value="XM_012324391.1"/>
</dbReference>
<dbReference type="AlphaFoldDB" id="J4G1T2"/>
<dbReference type="Gene3D" id="3.40.50.720">
    <property type="entry name" value="NAD(P)-binding Rossmann-like Domain"/>
    <property type="match status" value="1"/>
</dbReference>
<evidence type="ECO:0000256" key="3">
    <source>
        <dbReference type="SAM" id="Phobius"/>
    </source>
</evidence>